<feature type="domain" description="Heparan-alpha-glucosaminide N-acetyltransferase catalytic" evidence="2">
    <location>
        <begin position="1"/>
        <end position="193"/>
    </location>
</feature>
<sequence length="212" mass="23598">MMLISNFVSDLNFFDIMDVAEGSGWWWFSRLTAGLFVAVAGVAAFLASRKGNTHQVLYRSLRLVGCAYAITLVTWLAIPQAFVRFGVLHLLALAGLVALLMRGRTWLALPVGTACLLLPWLTLSGGEWLGLRGYDYVTVDYFPLKPWLGVFLLAYFAGSYTYAESQPRLPYEWPAALLWLGRHTLPIYLLHQPVIMGMLLLANTVSTGELLP</sequence>
<evidence type="ECO:0000259" key="2">
    <source>
        <dbReference type="Pfam" id="PF07786"/>
    </source>
</evidence>
<feature type="transmembrane region" description="Helical" evidence="1">
    <location>
        <begin position="84"/>
        <end position="100"/>
    </location>
</feature>
<organism evidence="3">
    <name type="scientific">marine metagenome</name>
    <dbReference type="NCBI Taxonomy" id="408172"/>
    <lineage>
        <taxon>unclassified sequences</taxon>
        <taxon>metagenomes</taxon>
        <taxon>ecological metagenomes</taxon>
    </lineage>
</organism>
<proteinExistence type="predicted"/>
<accession>A0A381U2K8</accession>
<keyword evidence="1" id="KW-1133">Transmembrane helix</keyword>
<dbReference type="InterPro" id="IPR012429">
    <property type="entry name" value="HGSNAT_cat"/>
</dbReference>
<feature type="transmembrane region" description="Helical" evidence="1">
    <location>
        <begin position="146"/>
        <end position="163"/>
    </location>
</feature>
<feature type="transmembrane region" description="Helical" evidence="1">
    <location>
        <begin position="25"/>
        <end position="48"/>
    </location>
</feature>
<protein>
    <recommendedName>
        <fullName evidence="2">Heparan-alpha-glucosaminide N-acetyltransferase catalytic domain-containing protein</fullName>
    </recommendedName>
</protein>
<dbReference type="EMBL" id="UINC01005545">
    <property type="protein sequence ID" value="SVA22001.1"/>
    <property type="molecule type" value="Genomic_DNA"/>
</dbReference>
<evidence type="ECO:0000313" key="3">
    <source>
        <dbReference type="EMBL" id="SVA22001.1"/>
    </source>
</evidence>
<name>A0A381U2K8_9ZZZZ</name>
<keyword evidence="1" id="KW-0812">Transmembrane</keyword>
<feature type="transmembrane region" description="Helical" evidence="1">
    <location>
        <begin position="60"/>
        <end position="78"/>
    </location>
</feature>
<gene>
    <name evidence="3" type="ORF">METZ01_LOCUS74855</name>
</gene>
<feature type="transmembrane region" description="Helical" evidence="1">
    <location>
        <begin position="107"/>
        <end position="126"/>
    </location>
</feature>
<dbReference type="AlphaFoldDB" id="A0A381U2K8"/>
<evidence type="ECO:0000256" key="1">
    <source>
        <dbReference type="SAM" id="Phobius"/>
    </source>
</evidence>
<reference evidence="3" key="1">
    <citation type="submission" date="2018-05" db="EMBL/GenBank/DDBJ databases">
        <authorList>
            <person name="Lanie J.A."/>
            <person name="Ng W.-L."/>
            <person name="Kazmierczak K.M."/>
            <person name="Andrzejewski T.M."/>
            <person name="Davidsen T.M."/>
            <person name="Wayne K.J."/>
            <person name="Tettelin H."/>
            <person name="Glass J.I."/>
            <person name="Rusch D."/>
            <person name="Podicherti R."/>
            <person name="Tsui H.-C.T."/>
            <person name="Winkler M.E."/>
        </authorList>
    </citation>
    <scope>NUCLEOTIDE SEQUENCE</scope>
</reference>
<keyword evidence="1" id="KW-0472">Membrane</keyword>
<dbReference type="Pfam" id="PF07786">
    <property type="entry name" value="HGSNAT_cat"/>
    <property type="match status" value="1"/>
</dbReference>